<dbReference type="EMBL" id="HBUE01066511">
    <property type="protein sequence ID" value="CAG6470878.1"/>
    <property type="molecule type" value="Transcribed_RNA"/>
</dbReference>
<sequence>MLSLRSSQNFTLGVVLNENKCFSNLILVPDAIHYCPVCESNTSWEHCVTQDMSCSSNTEYMYHQYLAKVNPSIPDAANFQCVKIALKNSTMNTRFIAGCGYKDVDYCHGWNGESLELITCELCDFECEKSYAKGLKLNLVGAMMIMMMALIL</sequence>
<proteinExistence type="predicted"/>
<accession>A0A8D8FHR7</accession>
<name>A0A8D8FHR7_CULPI</name>
<evidence type="ECO:0000313" key="1">
    <source>
        <dbReference type="EMBL" id="CAG6470878.1"/>
    </source>
</evidence>
<dbReference type="AlphaFoldDB" id="A0A8D8FHR7"/>
<organism evidence="1">
    <name type="scientific">Culex pipiens</name>
    <name type="common">House mosquito</name>
    <dbReference type="NCBI Taxonomy" id="7175"/>
    <lineage>
        <taxon>Eukaryota</taxon>
        <taxon>Metazoa</taxon>
        <taxon>Ecdysozoa</taxon>
        <taxon>Arthropoda</taxon>
        <taxon>Hexapoda</taxon>
        <taxon>Insecta</taxon>
        <taxon>Pterygota</taxon>
        <taxon>Neoptera</taxon>
        <taxon>Endopterygota</taxon>
        <taxon>Diptera</taxon>
        <taxon>Nematocera</taxon>
        <taxon>Culicoidea</taxon>
        <taxon>Culicidae</taxon>
        <taxon>Culicinae</taxon>
        <taxon>Culicini</taxon>
        <taxon>Culex</taxon>
        <taxon>Culex</taxon>
    </lineage>
</organism>
<reference evidence="1" key="1">
    <citation type="submission" date="2021-05" db="EMBL/GenBank/DDBJ databases">
        <authorList>
            <person name="Alioto T."/>
            <person name="Alioto T."/>
            <person name="Gomez Garrido J."/>
        </authorList>
    </citation>
    <scope>NUCLEOTIDE SEQUENCE</scope>
</reference>
<protein>
    <submittedName>
        <fullName evidence="1">(northern house mosquito) hypothetical protein</fullName>
    </submittedName>
</protein>